<reference evidence="1" key="1">
    <citation type="submission" date="2021-09" db="EMBL/GenBank/DDBJ databases">
        <title>Isolation and characterization of 3-chlorobenzoate degrading bacteria from soils in Shizuoka.</title>
        <authorList>
            <person name="Ifat A."/>
            <person name="Ogawa N."/>
            <person name="Kimbara K."/>
            <person name="Moriuchi R."/>
            <person name="Dohra H."/>
            <person name="Shintani M."/>
        </authorList>
    </citation>
    <scope>NUCLEOTIDE SEQUENCE</scope>
    <source>
        <strain evidence="1">19CS2-2</strain>
    </source>
</reference>
<sequence length="293" mass="32910">MLDAIDQKCVFERGTSTMHNAAFHSLYLGEPMLDNGILSYFDGRVVTICGFSVTGNFPDLRKKIIDQVKSWVTGRSVDGVFYIGPEPVSLRILESHGFRRTEVVRRSPLAWEMCLGDAQGLGTIVERRIYRRAASLPFECVFRKDGSFLAQHFSLIELFYRQRETAGYLAATSVAWISAFRLPDVVLVEAWDGTELLGFVALHKSFRDLAVGLFLATNGRSGVADFLYAKMIEFCLNNGVHAINLDASTSPGQMRFKQKWGAKPLVPPAYCAQWVKGTLSRRNDISWAARLRR</sequence>
<name>A0ACB5QU79_9BURK</name>
<comment type="caution">
    <text evidence="1">The sequence shown here is derived from an EMBL/GenBank/DDBJ whole genome shotgun (WGS) entry which is preliminary data.</text>
</comment>
<proteinExistence type="predicted"/>
<dbReference type="Proteomes" id="UP001055013">
    <property type="component" value="Unassembled WGS sequence"/>
</dbReference>
<protein>
    <submittedName>
        <fullName evidence="1">Uncharacterized protein</fullName>
    </submittedName>
</protein>
<evidence type="ECO:0000313" key="1">
    <source>
        <dbReference type="EMBL" id="GJH18466.1"/>
    </source>
</evidence>
<evidence type="ECO:0000313" key="2">
    <source>
        <dbReference type="Proteomes" id="UP001055013"/>
    </source>
</evidence>
<accession>A0ACB5QU79</accession>
<keyword evidence="2" id="KW-1185">Reference proteome</keyword>
<organism evidence="1 2">
    <name type="scientific">Caballeronia novacaledonica</name>
    <dbReference type="NCBI Taxonomy" id="1544861"/>
    <lineage>
        <taxon>Bacteria</taxon>
        <taxon>Pseudomonadati</taxon>
        <taxon>Pseudomonadota</taxon>
        <taxon>Betaproteobacteria</taxon>
        <taxon>Burkholderiales</taxon>
        <taxon>Burkholderiaceae</taxon>
        <taxon>Caballeronia</taxon>
    </lineage>
</organism>
<dbReference type="EMBL" id="BPUR01000009">
    <property type="protein sequence ID" value="GJH18466.1"/>
    <property type="molecule type" value="Genomic_DNA"/>
</dbReference>
<gene>
    <name evidence="1" type="ORF">CBA19CS22_18010</name>
</gene>